<keyword evidence="2" id="KW-1185">Reference proteome</keyword>
<dbReference type="Proteomes" id="UP000827976">
    <property type="component" value="Chromosome 1"/>
</dbReference>
<sequence length="62" mass="6844">MPCWTNHLVSLILFSQIKPSQLSTSFRCSSSSHLGFAAGAEKDAVHHIEGRVHSISHENINE</sequence>
<gene>
    <name evidence="1" type="ORF">IHE45_01G054600</name>
</gene>
<organism evidence="1 2">
    <name type="scientific">Dioscorea alata</name>
    <name type="common">Purple yam</name>
    <dbReference type="NCBI Taxonomy" id="55571"/>
    <lineage>
        <taxon>Eukaryota</taxon>
        <taxon>Viridiplantae</taxon>
        <taxon>Streptophyta</taxon>
        <taxon>Embryophyta</taxon>
        <taxon>Tracheophyta</taxon>
        <taxon>Spermatophyta</taxon>
        <taxon>Magnoliopsida</taxon>
        <taxon>Liliopsida</taxon>
        <taxon>Dioscoreales</taxon>
        <taxon>Dioscoreaceae</taxon>
        <taxon>Dioscorea</taxon>
    </lineage>
</organism>
<evidence type="ECO:0000313" key="2">
    <source>
        <dbReference type="Proteomes" id="UP000827976"/>
    </source>
</evidence>
<comment type="caution">
    <text evidence="1">The sequence shown here is derived from an EMBL/GenBank/DDBJ whole genome shotgun (WGS) entry which is preliminary data.</text>
</comment>
<dbReference type="EMBL" id="CM037011">
    <property type="protein sequence ID" value="KAH7692267.1"/>
    <property type="molecule type" value="Genomic_DNA"/>
</dbReference>
<reference evidence="2" key="1">
    <citation type="journal article" date="2022" name="Nat. Commun.">
        <title>Chromosome evolution and the genetic basis of agronomically important traits in greater yam.</title>
        <authorList>
            <person name="Bredeson J.V."/>
            <person name="Lyons J.B."/>
            <person name="Oniyinde I.O."/>
            <person name="Okereke N.R."/>
            <person name="Kolade O."/>
            <person name="Nnabue I."/>
            <person name="Nwadili C.O."/>
            <person name="Hribova E."/>
            <person name="Parker M."/>
            <person name="Nwogha J."/>
            <person name="Shu S."/>
            <person name="Carlson J."/>
            <person name="Kariba R."/>
            <person name="Muthemba S."/>
            <person name="Knop K."/>
            <person name="Barton G.J."/>
            <person name="Sherwood A.V."/>
            <person name="Lopez-Montes A."/>
            <person name="Asiedu R."/>
            <person name="Jamnadass R."/>
            <person name="Muchugi A."/>
            <person name="Goodstein D."/>
            <person name="Egesi C.N."/>
            <person name="Featherston J."/>
            <person name="Asfaw A."/>
            <person name="Simpson G.G."/>
            <person name="Dolezel J."/>
            <person name="Hendre P.S."/>
            <person name="Van Deynze A."/>
            <person name="Kumar P.L."/>
            <person name="Obidiegwu J.E."/>
            <person name="Bhattacharjee R."/>
            <person name="Rokhsar D.S."/>
        </authorList>
    </citation>
    <scope>NUCLEOTIDE SEQUENCE [LARGE SCALE GENOMIC DNA]</scope>
    <source>
        <strain evidence="2">cv. TDa95/00328</strain>
    </source>
</reference>
<proteinExistence type="predicted"/>
<name>A0ACB7WUJ6_DIOAL</name>
<accession>A0ACB7WUJ6</accession>
<protein>
    <submittedName>
        <fullName evidence="1">Uncharacterized protein</fullName>
    </submittedName>
</protein>
<evidence type="ECO:0000313" key="1">
    <source>
        <dbReference type="EMBL" id="KAH7692267.1"/>
    </source>
</evidence>